<sequence>MYNLRHSWIPAFFKRVPMSGLMRTTSHSESQNSAFHQNTHYGSTLVNFMNSFESAMEKQRYTQSSLDFKTKDKFPKMRTPFPIEENASLFYTRKVLYIYDIILNFDIILFFSTPNFAYISDYFSMQVKCDQKEDTFICSCMKFEQFGILCRHIFTAMKAFNIQFIPAKYLLRRWLKDIIPPELLQRCFRYSDSDENIQKIATDIFSTVDKCLSSLSTNKKRLEEYY</sequence>
<keyword evidence="2 4" id="KW-0863">Zinc-finger</keyword>
<dbReference type="InterPro" id="IPR006564">
    <property type="entry name" value="Znf_PMZ"/>
</dbReference>
<proteinExistence type="predicted"/>
<comment type="caution">
    <text evidence="6">The sequence shown here is derived from an EMBL/GenBank/DDBJ whole genome shotgun (WGS) entry which is preliminary data.</text>
</comment>
<dbReference type="EMBL" id="NBSK02000009">
    <property type="protein sequence ID" value="KAJ0186496.1"/>
    <property type="molecule type" value="Genomic_DNA"/>
</dbReference>
<protein>
    <recommendedName>
        <fullName evidence="5">SWIM-type domain-containing protein</fullName>
    </recommendedName>
</protein>
<evidence type="ECO:0000259" key="5">
    <source>
        <dbReference type="PROSITE" id="PS50966"/>
    </source>
</evidence>
<feature type="domain" description="SWIM-type" evidence="5">
    <location>
        <begin position="123"/>
        <end position="161"/>
    </location>
</feature>
<dbReference type="SMART" id="SM00575">
    <property type="entry name" value="ZnF_PMZ"/>
    <property type="match status" value="1"/>
</dbReference>
<reference evidence="6 7" key="1">
    <citation type="journal article" date="2017" name="Nat. Commun.">
        <title>Genome assembly with in vitro proximity ligation data and whole-genome triplication in lettuce.</title>
        <authorList>
            <person name="Reyes-Chin-Wo S."/>
            <person name="Wang Z."/>
            <person name="Yang X."/>
            <person name="Kozik A."/>
            <person name="Arikit S."/>
            <person name="Song C."/>
            <person name="Xia L."/>
            <person name="Froenicke L."/>
            <person name="Lavelle D.O."/>
            <person name="Truco M.J."/>
            <person name="Xia R."/>
            <person name="Zhu S."/>
            <person name="Xu C."/>
            <person name="Xu H."/>
            <person name="Xu X."/>
            <person name="Cox K."/>
            <person name="Korf I."/>
            <person name="Meyers B.C."/>
            <person name="Michelmore R.W."/>
        </authorList>
    </citation>
    <scope>NUCLEOTIDE SEQUENCE [LARGE SCALE GENOMIC DNA]</scope>
    <source>
        <strain evidence="7">cv. Salinas</strain>
        <tissue evidence="6">Seedlings</tissue>
    </source>
</reference>
<dbReference type="InterPro" id="IPR007527">
    <property type="entry name" value="Znf_SWIM"/>
</dbReference>
<dbReference type="PANTHER" id="PTHR47718:SF12">
    <property type="entry name" value="PROTEIN FAR1-RELATED SEQUENCE"/>
    <property type="match status" value="1"/>
</dbReference>
<dbReference type="PANTHER" id="PTHR47718">
    <property type="entry name" value="OS01G0519700 PROTEIN"/>
    <property type="match status" value="1"/>
</dbReference>
<dbReference type="GO" id="GO:0008270">
    <property type="term" value="F:zinc ion binding"/>
    <property type="evidence" value="ECO:0007669"/>
    <property type="project" value="UniProtKB-KW"/>
</dbReference>
<keyword evidence="3" id="KW-0862">Zinc</keyword>
<evidence type="ECO:0000256" key="4">
    <source>
        <dbReference type="PROSITE-ProRule" id="PRU00325"/>
    </source>
</evidence>
<accession>A0A9R1UG21</accession>
<dbReference type="Proteomes" id="UP000235145">
    <property type="component" value="Unassembled WGS sequence"/>
</dbReference>
<organism evidence="6 7">
    <name type="scientific">Lactuca sativa</name>
    <name type="common">Garden lettuce</name>
    <dbReference type="NCBI Taxonomy" id="4236"/>
    <lineage>
        <taxon>Eukaryota</taxon>
        <taxon>Viridiplantae</taxon>
        <taxon>Streptophyta</taxon>
        <taxon>Embryophyta</taxon>
        <taxon>Tracheophyta</taxon>
        <taxon>Spermatophyta</taxon>
        <taxon>Magnoliopsida</taxon>
        <taxon>eudicotyledons</taxon>
        <taxon>Gunneridae</taxon>
        <taxon>Pentapetalae</taxon>
        <taxon>asterids</taxon>
        <taxon>campanulids</taxon>
        <taxon>Asterales</taxon>
        <taxon>Asteraceae</taxon>
        <taxon>Cichorioideae</taxon>
        <taxon>Cichorieae</taxon>
        <taxon>Lactucinae</taxon>
        <taxon>Lactuca</taxon>
    </lineage>
</organism>
<dbReference type="AlphaFoldDB" id="A0A9R1UG21"/>
<keyword evidence="7" id="KW-1185">Reference proteome</keyword>
<evidence type="ECO:0000256" key="2">
    <source>
        <dbReference type="ARBA" id="ARBA00022771"/>
    </source>
</evidence>
<evidence type="ECO:0000256" key="1">
    <source>
        <dbReference type="ARBA" id="ARBA00022723"/>
    </source>
</evidence>
<evidence type="ECO:0000313" key="6">
    <source>
        <dbReference type="EMBL" id="KAJ0186496.1"/>
    </source>
</evidence>
<gene>
    <name evidence="6" type="ORF">LSAT_V11C900484320</name>
</gene>
<dbReference type="PROSITE" id="PS50966">
    <property type="entry name" value="ZF_SWIM"/>
    <property type="match status" value="1"/>
</dbReference>
<evidence type="ECO:0000313" key="7">
    <source>
        <dbReference type="Proteomes" id="UP000235145"/>
    </source>
</evidence>
<keyword evidence="1" id="KW-0479">Metal-binding</keyword>
<name>A0A9R1UG21_LACSA</name>
<evidence type="ECO:0000256" key="3">
    <source>
        <dbReference type="ARBA" id="ARBA00022833"/>
    </source>
</evidence>